<accession>A0A3M8BDB3</accession>
<gene>
    <name evidence="1" type="ORF">EB820_01220</name>
</gene>
<dbReference type="InterPro" id="IPR043129">
    <property type="entry name" value="ATPase_NBD"/>
</dbReference>
<dbReference type="Proteomes" id="UP000276178">
    <property type="component" value="Unassembled WGS sequence"/>
</dbReference>
<proteinExistence type="predicted"/>
<dbReference type="EMBL" id="RHHN01000007">
    <property type="protein sequence ID" value="RNB61282.1"/>
    <property type="molecule type" value="Genomic_DNA"/>
</dbReference>
<name>A0A3M8BDB3_9BACL</name>
<evidence type="ECO:0000313" key="1">
    <source>
        <dbReference type="EMBL" id="RNB61282.1"/>
    </source>
</evidence>
<dbReference type="SUPFAM" id="SSF53067">
    <property type="entry name" value="Actin-like ATPase domain"/>
    <property type="match status" value="1"/>
</dbReference>
<comment type="caution">
    <text evidence="1">The sequence shown here is derived from an EMBL/GenBank/DDBJ whole genome shotgun (WGS) entry which is preliminary data.</text>
</comment>
<dbReference type="RefSeq" id="WP_005836179.1">
    <property type="nucleotide sequence ID" value="NZ_BJOD01000052.1"/>
</dbReference>
<dbReference type="OrthoDB" id="9807195at2"/>
<dbReference type="GeneID" id="82813178"/>
<evidence type="ECO:0000313" key="2">
    <source>
        <dbReference type="Proteomes" id="UP000276178"/>
    </source>
</evidence>
<dbReference type="Gene3D" id="3.30.420.40">
    <property type="match status" value="1"/>
</dbReference>
<organism evidence="1 2">
    <name type="scientific">Brevibacillus agri</name>
    <dbReference type="NCBI Taxonomy" id="51101"/>
    <lineage>
        <taxon>Bacteria</taxon>
        <taxon>Bacillati</taxon>
        <taxon>Bacillota</taxon>
        <taxon>Bacilli</taxon>
        <taxon>Bacillales</taxon>
        <taxon>Paenibacillaceae</taxon>
        <taxon>Brevibacillus</taxon>
    </lineage>
</organism>
<dbReference type="AlphaFoldDB" id="A0A3M8BDB3"/>
<reference evidence="1 2" key="1">
    <citation type="submission" date="2018-10" db="EMBL/GenBank/DDBJ databases">
        <title>Phylogenomics of Brevibacillus.</title>
        <authorList>
            <person name="Dunlap C."/>
        </authorList>
    </citation>
    <scope>NUCLEOTIDE SEQUENCE [LARGE SCALE GENOMIC DNA]</scope>
    <source>
        <strain evidence="1 2">NRRL NRS 1219</strain>
    </source>
</reference>
<sequence>MKKSIGVIDLGSNTARLVIYEQDDSGMVTEVDNIKYSLRLSNHLHAGRLDEEGIAKTLTATLMADGTYVRVQPRSPSPFNSQLFFGRKPFSPANLPTRCSSASSRLPPCWKQPLRFNRRLSLSGVFYW</sequence>
<protein>
    <submittedName>
        <fullName evidence="1">Exopolyphosphatase</fullName>
    </submittedName>
</protein>